<feature type="compositionally biased region" description="Basic and acidic residues" evidence="1">
    <location>
        <begin position="1"/>
        <end position="46"/>
    </location>
</feature>
<comment type="caution">
    <text evidence="2">The sequence shown here is derived from an EMBL/GenBank/DDBJ whole genome shotgun (WGS) entry which is preliminary data.</text>
</comment>
<evidence type="ECO:0000313" key="3">
    <source>
        <dbReference type="Proteomes" id="UP000815325"/>
    </source>
</evidence>
<dbReference type="Proteomes" id="UP000815325">
    <property type="component" value="Unassembled WGS sequence"/>
</dbReference>
<proteinExistence type="predicted"/>
<name>A0ABQ7GTD9_DUNSA</name>
<gene>
    <name evidence="2" type="ORF">DUNSADRAFT_3753</name>
</gene>
<protein>
    <submittedName>
        <fullName evidence="2">Uncharacterized protein</fullName>
    </submittedName>
</protein>
<sequence length="160" mass="19108">MQMRVQRERLEQRKTGVKLREADKRREQVKRSLSAKKQERQQERDLLAQGIMPDSLKDWKNYKTKRDERANSGVVVPLLPFGNQEYDEGERFDLRSPYADDGWVDPEEVDAFAGIKNFGKKFLNFGMRREEPGEQKPIIWASKYEQYVQERKQKEGERRK</sequence>
<reference evidence="2" key="1">
    <citation type="submission" date="2017-08" db="EMBL/GenBank/DDBJ databases">
        <authorList>
            <person name="Polle J.E."/>
            <person name="Barry K."/>
            <person name="Cushman J."/>
            <person name="Schmutz J."/>
            <person name="Tran D."/>
            <person name="Hathwaick L.T."/>
            <person name="Yim W.C."/>
            <person name="Jenkins J."/>
            <person name="Mckie-Krisberg Z.M."/>
            <person name="Prochnik S."/>
            <person name="Lindquist E."/>
            <person name="Dockter R.B."/>
            <person name="Adam C."/>
            <person name="Molina H."/>
            <person name="Bunkerborg J."/>
            <person name="Jin E."/>
            <person name="Buchheim M."/>
            <person name="Magnuson J."/>
        </authorList>
    </citation>
    <scope>NUCLEOTIDE SEQUENCE</scope>
    <source>
        <strain evidence="2">CCAP 19/18</strain>
    </source>
</reference>
<dbReference type="Pfam" id="PF20709">
    <property type="entry name" value="DUF6823"/>
    <property type="match status" value="1"/>
</dbReference>
<feature type="region of interest" description="Disordered" evidence="1">
    <location>
        <begin position="1"/>
        <end position="49"/>
    </location>
</feature>
<dbReference type="InterPro" id="IPR049226">
    <property type="entry name" value="DUF6823"/>
</dbReference>
<evidence type="ECO:0000256" key="1">
    <source>
        <dbReference type="SAM" id="MobiDB-lite"/>
    </source>
</evidence>
<organism evidence="2 3">
    <name type="scientific">Dunaliella salina</name>
    <name type="common">Green alga</name>
    <name type="synonym">Protococcus salinus</name>
    <dbReference type="NCBI Taxonomy" id="3046"/>
    <lineage>
        <taxon>Eukaryota</taxon>
        <taxon>Viridiplantae</taxon>
        <taxon>Chlorophyta</taxon>
        <taxon>core chlorophytes</taxon>
        <taxon>Chlorophyceae</taxon>
        <taxon>CS clade</taxon>
        <taxon>Chlamydomonadales</taxon>
        <taxon>Dunaliellaceae</taxon>
        <taxon>Dunaliella</taxon>
    </lineage>
</organism>
<dbReference type="EMBL" id="MU069600">
    <property type="protein sequence ID" value="KAF5837860.1"/>
    <property type="molecule type" value="Genomic_DNA"/>
</dbReference>
<accession>A0ABQ7GTD9</accession>
<evidence type="ECO:0000313" key="2">
    <source>
        <dbReference type="EMBL" id="KAF5837860.1"/>
    </source>
</evidence>
<keyword evidence="3" id="KW-1185">Reference proteome</keyword>